<feature type="domain" description="RNA polymerase Rpb2" evidence="9">
    <location>
        <begin position="406"/>
        <end position="470"/>
    </location>
</feature>
<dbReference type="AlphaFoldDB" id="A0A8T3URX5"/>
<feature type="domain" description="RNA polymerase Rpb2" evidence="7">
    <location>
        <begin position="187"/>
        <end position="337"/>
    </location>
</feature>
<organism evidence="10 11">
    <name type="scientific">Candidatus Acidifodinimicrobium mancum</name>
    <dbReference type="NCBI Taxonomy" id="2898728"/>
    <lineage>
        <taxon>Archaea</taxon>
        <taxon>Candidatus Parvarchaeota</taxon>
        <taxon>Candidatus Acidifodinimicrobiaceae</taxon>
        <taxon>Candidatus Acidifodinimicrobium</taxon>
    </lineage>
</organism>
<dbReference type="InterPro" id="IPR015712">
    <property type="entry name" value="DNA-dir_RNA_pol_su2"/>
</dbReference>
<keyword evidence="2 10" id="KW-0240">DNA-directed RNA polymerase</keyword>
<dbReference type="PANTHER" id="PTHR20856">
    <property type="entry name" value="DNA-DIRECTED RNA POLYMERASE I SUBUNIT 2"/>
    <property type="match status" value="1"/>
</dbReference>
<dbReference type="GO" id="GO:0003899">
    <property type="term" value="F:DNA-directed RNA polymerase activity"/>
    <property type="evidence" value="ECO:0007669"/>
    <property type="project" value="UniProtKB-EC"/>
</dbReference>
<dbReference type="InterPro" id="IPR007642">
    <property type="entry name" value="RNA_pol_Rpb2_2"/>
</dbReference>
<dbReference type="GO" id="GO:0032549">
    <property type="term" value="F:ribonucleoside binding"/>
    <property type="evidence" value="ECO:0007669"/>
    <property type="project" value="InterPro"/>
</dbReference>
<evidence type="ECO:0000259" key="7">
    <source>
        <dbReference type="Pfam" id="PF04561"/>
    </source>
</evidence>
<protein>
    <recommendedName>
        <fullName evidence="1">DNA-directed RNA polymerase</fullName>
        <ecNumber evidence="1">2.7.7.6</ecNumber>
    </recommendedName>
</protein>
<dbReference type="GO" id="GO:0000428">
    <property type="term" value="C:DNA-directed RNA polymerase complex"/>
    <property type="evidence" value="ECO:0007669"/>
    <property type="project" value="UniProtKB-KW"/>
</dbReference>
<dbReference type="Proteomes" id="UP000718571">
    <property type="component" value="Unassembled WGS sequence"/>
</dbReference>
<evidence type="ECO:0000256" key="1">
    <source>
        <dbReference type="ARBA" id="ARBA00012418"/>
    </source>
</evidence>
<dbReference type="Pfam" id="PF04563">
    <property type="entry name" value="RNA_pol_Rpb2_1"/>
    <property type="match status" value="1"/>
</dbReference>
<evidence type="ECO:0000313" key="11">
    <source>
        <dbReference type="Proteomes" id="UP000718571"/>
    </source>
</evidence>
<dbReference type="InterPro" id="IPR007644">
    <property type="entry name" value="RNA_pol_bsu_protrusion"/>
</dbReference>
<evidence type="ECO:0000256" key="2">
    <source>
        <dbReference type="ARBA" id="ARBA00022478"/>
    </source>
</evidence>
<evidence type="ECO:0000259" key="9">
    <source>
        <dbReference type="Pfam" id="PF04565"/>
    </source>
</evidence>
<reference evidence="10 11" key="1">
    <citation type="submission" date="2020-09" db="EMBL/GenBank/DDBJ databases">
        <title>Genomic characterization of a novel Parvarchaeota family in acid mine drainage sediments.</title>
        <authorList>
            <person name="Luo Z.-H."/>
        </authorList>
    </citation>
    <scope>NUCLEOTIDE SEQUENCE [LARGE SCALE GENOMIC DNA]</scope>
    <source>
        <strain evidence="10">MAS1_bins.189</strain>
    </source>
</reference>
<evidence type="ECO:0000259" key="8">
    <source>
        <dbReference type="Pfam" id="PF04563"/>
    </source>
</evidence>
<gene>
    <name evidence="10" type="ORF">IHE51_02370</name>
</gene>
<keyword evidence="4" id="KW-0548">Nucleotidyltransferase</keyword>
<proteinExistence type="inferred from homology"/>
<dbReference type="NCBIfam" id="NF007175">
    <property type="entry name" value="PRK09606.1"/>
    <property type="match status" value="1"/>
</dbReference>
<dbReference type="EMBL" id="JADFAR010000029">
    <property type="protein sequence ID" value="MBE5728682.1"/>
    <property type="molecule type" value="Genomic_DNA"/>
</dbReference>
<evidence type="ECO:0000256" key="3">
    <source>
        <dbReference type="ARBA" id="ARBA00022679"/>
    </source>
</evidence>
<comment type="caution">
    <text evidence="10">The sequence shown here is derived from an EMBL/GenBank/DDBJ whole genome shotgun (WGS) entry which is preliminary data.</text>
</comment>
<keyword evidence="3" id="KW-0808">Transferase</keyword>
<evidence type="ECO:0000256" key="6">
    <source>
        <dbReference type="RuleBase" id="RU000434"/>
    </source>
</evidence>
<dbReference type="SUPFAM" id="SSF64484">
    <property type="entry name" value="beta and beta-prime subunits of DNA dependent RNA-polymerase"/>
    <property type="match status" value="1"/>
</dbReference>
<sequence length="492" mass="56382">MENENYLQLLNSALSAHESMQYHIDSFNFFVENTLQKIIDSNAIIEPAIKPSTSKEFYIKLGKVELLKPEISEVDSAVRKLMPMEARIRDLTYNAPLFVPISYVADGNAILEENIFIGRLPVVVKSKLCHLYGLSRDELIKAKEDPYDPGGYFIINGTERIILTTEDLVPNNVLINKEEREGILYTAKIFADAEEVKVPHIIFLSNSHLLYISFGKLKKLPVVTLLKALGIENENSIKTEIAGDDEDFRNIMDINFEVFNPGTEKESLEYIGNSIHSTHPKETAEMNIDSLLLPFIGRTKESRNVKAEYIKFVVKYLLSYEKEGKEVYKDHYSNKRLHSENYNLDMLFRFIFKQVINDAKYNFERGMKKDKIQPPQYIFTSDQLTSRLTSALATGQWVGGRVGITQHLDRKSFPFTISNLRKVESLLSSNRENYEARDLHGTHYGRFCPVETPEGPKIGLTKHLANFAKISKENNYKGEMIEKLKDYGVKPI</sequence>
<dbReference type="Gene3D" id="3.90.1100.10">
    <property type="match status" value="2"/>
</dbReference>
<dbReference type="EC" id="2.7.7.6" evidence="1"/>
<evidence type="ECO:0000256" key="4">
    <source>
        <dbReference type="ARBA" id="ARBA00022695"/>
    </source>
</evidence>
<evidence type="ECO:0000256" key="5">
    <source>
        <dbReference type="ARBA" id="ARBA00023163"/>
    </source>
</evidence>
<accession>A0A8T3URX5</accession>
<dbReference type="Pfam" id="PF04565">
    <property type="entry name" value="RNA_pol_Rpb2_3"/>
    <property type="match status" value="1"/>
</dbReference>
<comment type="similarity">
    <text evidence="6">Belongs to the RNA polymerase beta chain family.</text>
</comment>
<evidence type="ECO:0000313" key="10">
    <source>
        <dbReference type="EMBL" id="MBE5728682.1"/>
    </source>
</evidence>
<dbReference type="GO" id="GO:0006351">
    <property type="term" value="P:DNA-templated transcription"/>
    <property type="evidence" value="ECO:0007669"/>
    <property type="project" value="InterPro"/>
</dbReference>
<dbReference type="InterPro" id="IPR007645">
    <property type="entry name" value="RNA_pol_Rpb2_3"/>
</dbReference>
<dbReference type="GO" id="GO:0003677">
    <property type="term" value="F:DNA binding"/>
    <property type="evidence" value="ECO:0007669"/>
    <property type="project" value="InterPro"/>
</dbReference>
<dbReference type="Pfam" id="PF04561">
    <property type="entry name" value="RNA_pol_Rpb2_2"/>
    <property type="match status" value="1"/>
</dbReference>
<feature type="domain" description="RNA polymerase beta subunit protrusion" evidence="8">
    <location>
        <begin position="20"/>
        <end position="385"/>
    </location>
</feature>
<keyword evidence="5" id="KW-0804">Transcription</keyword>
<name>A0A8T3URX5_9ARCH</name>